<evidence type="ECO:0000313" key="1">
    <source>
        <dbReference type="EMBL" id="GKX28068.1"/>
    </source>
</evidence>
<dbReference type="Gene3D" id="3.20.20.70">
    <property type="entry name" value="Aldolase class I"/>
    <property type="match status" value="1"/>
</dbReference>
<protein>
    <submittedName>
        <fullName evidence="1">Glycerol uptake operon antiterminator regulatory protein</fullName>
    </submittedName>
</protein>
<dbReference type="EMBL" id="BRLB01000001">
    <property type="protein sequence ID" value="GKX28068.1"/>
    <property type="molecule type" value="Genomic_DNA"/>
</dbReference>
<dbReference type="RefSeq" id="WP_281812000.1">
    <property type="nucleotide sequence ID" value="NZ_BRLB01000001.1"/>
</dbReference>
<dbReference type="GO" id="GO:0006071">
    <property type="term" value="P:glycerol metabolic process"/>
    <property type="evidence" value="ECO:0007669"/>
    <property type="project" value="InterPro"/>
</dbReference>
<gene>
    <name evidence="1" type="primary">glpP_1</name>
    <name evidence="1" type="ORF">SH1V18_05480</name>
</gene>
<dbReference type="AlphaFoldDB" id="A0A9W6DE64"/>
<dbReference type="PIRSF" id="PIRSF016897">
    <property type="entry name" value="GlpP"/>
    <property type="match status" value="1"/>
</dbReference>
<comment type="caution">
    <text evidence="1">The sequence shown here is derived from an EMBL/GenBank/DDBJ whole genome shotgun (WGS) entry which is preliminary data.</text>
</comment>
<evidence type="ECO:0000313" key="2">
    <source>
        <dbReference type="Proteomes" id="UP001144256"/>
    </source>
</evidence>
<keyword evidence="2" id="KW-1185">Reference proteome</keyword>
<dbReference type="InterPro" id="IPR013785">
    <property type="entry name" value="Aldolase_TIM"/>
</dbReference>
<sequence length="192" mass="21392">MNYNQVNSFNNQMEVNPIIAAVNNLDKLDAAIQSPCKVIFLLTGNIFNLKEIVQKVKNNNMDIYIHFDLLQGFAKDSIALDYISKEIKPDGIITTKSCLIKKAKNLNLWAIQRLFIFDSMSLETGINSVNITKPDTIEILPGAIPKIITEIHNRTNIPLIAGGLIRNKEDVIECLKAGAQGISASGEKIWHM</sequence>
<dbReference type="SUPFAM" id="SSF110391">
    <property type="entry name" value="GlpP-like"/>
    <property type="match status" value="1"/>
</dbReference>
<dbReference type="Pfam" id="PF04309">
    <property type="entry name" value="G3P_antiterm"/>
    <property type="match status" value="1"/>
</dbReference>
<reference evidence="1" key="1">
    <citation type="submission" date="2022-06" db="EMBL/GenBank/DDBJ databases">
        <title>Vallitalea longa sp. nov., an anaerobic bacterium isolated from marine sediment.</title>
        <authorList>
            <person name="Hirano S."/>
            <person name="Terahara T."/>
            <person name="Mori K."/>
            <person name="Hamada M."/>
            <person name="Matsumoto R."/>
            <person name="Kobayashi T."/>
        </authorList>
    </citation>
    <scope>NUCLEOTIDE SEQUENCE</scope>
    <source>
        <strain evidence="1">SH18-1</strain>
    </source>
</reference>
<dbReference type="Proteomes" id="UP001144256">
    <property type="component" value="Unassembled WGS sequence"/>
</dbReference>
<accession>A0A9W6DE64</accession>
<dbReference type="PANTHER" id="PTHR35787">
    <property type="entry name" value="GLYCEROL UPTAKE OPERON ANTITERMINATOR REGULATORY PROTEIN"/>
    <property type="match status" value="1"/>
</dbReference>
<organism evidence="1 2">
    <name type="scientific">Vallitalea longa</name>
    <dbReference type="NCBI Taxonomy" id="2936439"/>
    <lineage>
        <taxon>Bacteria</taxon>
        <taxon>Bacillati</taxon>
        <taxon>Bacillota</taxon>
        <taxon>Clostridia</taxon>
        <taxon>Lachnospirales</taxon>
        <taxon>Vallitaleaceae</taxon>
        <taxon>Vallitalea</taxon>
    </lineage>
</organism>
<dbReference type="PANTHER" id="PTHR35787:SF1">
    <property type="entry name" value="GLYCEROL UPTAKE OPERON ANTITERMINATOR REGULATORY PROTEIN"/>
    <property type="match status" value="1"/>
</dbReference>
<dbReference type="InterPro" id="IPR006699">
    <property type="entry name" value="GlpP"/>
</dbReference>
<proteinExistence type="predicted"/>
<name>A0A9W6DE64_9FIRM</name>
<dbReference type="GO" id="GO:0006355">
    <property type="term" value="P:regulation of DNA-templated transcription"/>
    <property type="evidence" value="ECO:0007669"/>
    <property type="project" value="InterPro"/>
</dbReference>